<dbReference type="NCBIfam" id="TIGR01554">
    <property type="entry name" value="major_cap_HK97"/>
    <property type="match status" value="1"/>
</dbReference>
<proteinExistence type="predicted"/>
<reference evidence="3 4" key="1">
    <citation type="submission" date="2019-08" db="EMBL/GenBank/DDBJ databases">
        <title>In-depth cultivation of the pig gut microbiome towards novel bacterial diversity and tailored functional studies.</title>
        <authorList>
            <person name="Wylensek D."/>
            <person name="Hitch T.C.A."/>
            <person name="Clavel T."/>
        </authorList>
    </citation>
    <scope>NUCLEOTIDE SEQUENCE [LARGE SCALE GENOMIC DNA]</scope>
    <source>
        <strain evidence="3 4">BSM-383-APC-4H</strain>
    </source>
</reference>
<feature type="domain" description="Phage capsid-like C-terminal" evidence="2">
    <location>
        <begin position="109"/>
        <end position="267"/>
    </location>
</feature>
<evidence type="ECO:0000259" key="2">
    <source>
        <dbReference type="Pfam" id="PF05065"/>
    </source>
</evidence>
<sequence length="409" mass="45084">MQTGSLNNFYRRRDMTPITNPAVREAAAAMQAALKTGSEKEINQAFELFNESVIEAVKEEASMGNDAILASRGQRVLTSQEKKFYQAWIDNAKSTTPQQAFTDILDGGIPETIIQDVYRNLTNEHPLLDAITFTNVNYLTKWILNDHTKQTAAWGTITSEIKQQISSGFKIIEIVQCKLSCFAVLPKDLLDLPNGPTFLDQYIRTILTEAIAVSLEAAIVSGDGLNKPIGLNRNIKKGVSVNTSTGYPKKTAIKVTNFLPEQYGKLVSKLVKTEAGTYRQLKEDSLALICNPVDYYEKIMPATTILTAAGTYAGDIFPVKTRPIQSAELTEGEAILCIPSEYFAAIASSKEGNVVYDDSVQFLEDCRVYMVKMFANGRAWDDTVAILLDISKLEAAYITVLNKAETASV</sequence>
<dbReference type="Pfam" id="PF05065">
    <property type="entry name" value="Phage_capsid"/>
    <property type="match status" value="1"/>
</dbReference>
<dbReference type="InterPro" id="IPR024455">
    <property type="entry name" value="Phage_capsid"/>
</dbReference>
<dbReference type="SUPFAM" id="SSF56563">
    <property type="entry name" value="Major capsid protein gp5"/>
    <property type="match status" value="1"/>
</dbReference>
<gene>
    <name evidence="3" type="ORF">FYJ25_09130</name>
</gene>
<comment type="caution">
    <text evidence="3">The sequence shown here is derived from an EMBL/GenBank/DDBJ whole genome shotgun (WGS) entry which is preliminary data.</text>
</comment>
<comment type="subcellular location">
    <subcellularLocation>
        <location evidence="1">Virion</location>
    </subcellularLocation>
</comment>
<evidence type="ECO:0000313" key="3">
    <source>
        <dbReference type="EMBL" id="MSU82508.1"/>
    </source>
</evidence>
<dbReference type="Proteomes" id="UP000433359">
    <property type="component" value="Unassembled WGS sequence"/>
</dbReference>
<evidence type="ECO:0000313" key="4">
    <source>
        <dbReference type="Proteomes" id="UP000433359"/>
    </source>
</evidence>
<organism evidence="3 4">
    <name type="scientific">Anaerobutyricum soehngenii</name>
    <dbReference type="NCBI Taxonomy" id="105843"/>
    <lineage>
        <taxon>Bacteria</taxon>
        <taxon>Bacillati</taxon>
        <taxon>Bacillota</taxon>
        <taxon>Clostridia</taxon>
        <taxon>Lachnospirales</taxon>
        <taxon>Lachnospiraceae</taxon>
        <taxon>Anaerobutyricum</taxon>
    </lineage>
</organism>
<dbReference type="InterPro" id="IPR054612">
    <property type="entry name" value="Phage_capsid-like_C"/>
</dbReference>
<protein>
    <submittedName>
        <fullName evidence="3">Phage major capsid protein</fullName>
    </submittedName>
</protein>
<dbReference type="EMBL" id="VULP01000017">
    <property type="protein sequence ID" value="MSU82508.1"/>
    <property type="molecule type" value="Genomic_DNA"/>
</dbReference>
<name>A0A6N7YHL4_9FIRM</name>
<dbReference type="AlphaFoldDB" id="A0A6N7YHL4"/>
<accession>A0A6N7YHL4</accession>
<evidence type="ECO:0000256" key="1">
    <source>
        <dbReference type="ARBA" id="ARBA00004328"/>
    </source>
</evidence>